<dbReference type="OrthoDB" id="7585928at2"/>
<dbReference type="RefSeq" id="WP_058935144.1">
    <property type="nucleotide sequence ID" value="NZ_CP013729.1"/>
</dbReference>
<accession>A0A0U3MYK7</accession>
<dbReference type="Proteomes" id="UP000060699">
    <property type="component" value="Chromosome"/>
</dbReference>
<evidence type="ECO:0000313" key="2">
    <source>
        <dbReference type="Proteomes" id="UP000060699"/>
    </source>
</evidence>
<sequence>MAIDYLKTVARLQGHVDAEAAEGLQQWLRAGKKRTVDLGRCDSLHTAVLQTLLALAPPIKTPPPHERLRQALGLDPAPQVSERSET</sequence>
<dbReference type="EMBL" id="CP013729">
    <property type="protein sequence ID" value="ALV06948.1"/>
    <property type="molecule type" value="Genomic_DNA"/>
</dbReference>
<dbReference type="AlphaFoldDB" id="A0A0U3MYK7"/>
<organism evidence="1 2">
    <name type="scientific">Roseateles depolymerans</name>
    <dbReference type="NCBI Taxonomy" id="76731"/>
    <lineage>
        <taxon>Bacteria</taxon>
        <taxon>Pseudomonadati</taxon>
        <taxon>Pseudomonadota</taxon>
        <taxon>Betaproteobacteria</taxon>
        <taxon>Burkholderiales</taxon>
        <taxon>Sphaerotilaceae</taxon>
        <taxon>Roseateles</taxon>
    </lineage>
</organism>
<dbReference type="KEGG" id="rdp:RD2015_2480"/>
<gene>
    <name evidence="1" type="ORF">RD2015_2480</name>
</gene>
<protein>
    <submittedName>
        <fullName evidence="1">Uncharacterized protein</fullName>
    </submittedName>
</protein>
<keyword evidence="2" id="KW-1185">Reference proteome</keyword>
<reference evidence="1 2" key="1">
    <citation type="submission" date="2015-12" db="EMBL/GenBank/DDBJ databases">
        <title>Complete genome of Roseateles depolymerans KCTC 42856.</title>
        <authorList>
            <person name="Kim K.M."/>
        </authorList>
    </citation>
    <scope>NUCLEOTIDE SEQUENCE [LARGE SCALE GENOMIC DNA]</scope>
    <source>
        <strain evidence="1 2">KCTC 42856</strain>
    </source>
</reference>
<proteinExistence type="predicted"/>
<evidence type="ECO:0000313" key="1">
    <source>
        <dbReference type="EMBL" id="ALV06948.1"/>
    </source>
</evidence>
<name>A0A0U3MYK7_9BURK</name>
<dbReference type="STRING" id="76731.RD2015_2480"/>